<gene>
    <name evidence="2" type="ORF">NK118_02755</name>
</gene>
<keyword evidence="3" id="KW-1185">Reference proteome</keyword>
<evidence type="ECO:0000313" key="3">
    <source>
        <dbReference type="Proteomes" id="UP001523565"/>
    </source>
</evidence>
<reference evidence="2 3" key="1">
    <citation type="journal article" date="2022" name="Genome Biol. Evol.">
        <title>Host diet, physiology and behaviors set the stage for Lachnospiraceae cladogenesis.</title>
        <authorList>
            <person name="Vera-Ponce De Leon A."/>
            <person name="Schneider M."/>
            <person name="Jahnes B.C."/>
            <person name="Sadowski V."/>
            <person name="Camuy-Velez L.A."/>
            <person name="Duan J."/>
            <person name="Sabree Z.L."/>
        </authorList>
    </citation>
    <scope>NUCLEOTIDE SEQUENCE [LARGE SCALE GENOMIC DNA]</scope>
    <source>
        <strain evidence="2 3">PAL227</strain>
    </source>
</reference>
<dbReference type="NCBIfam" id="TIGR00762">
    <property type="entry name" value="DegV"/>
    <property type="match status" value="1"/>
</dbReference>
<dbReference type="RefSeq" id="WP_262068069.1">
    <property type="nucleotide sequence ID" value="NZ_JAMXOC010000002.1"/>
</dbReference>
<dbReference type="Gene3D" id="3.30.1180.10">
    <property type="match status" value="1"/>
</dbReference>
<dbReference type="EMBL" id="JAMZFV010000002">
    <property type="protein sequence ID" value="MCP1109164.1"/>
    <property type="molecule type" value="Genomic_DNA"/>
</dbReference>
<protein>
    <submittedName>
        <fullName evidence="2">DegV family protein</fullName>
    </submittedName>
</protein>
<organism evidence="2 3">
    <name type="scientific">Ohessyouella blattaphilus</name>
    <dbReference type="NCBI Taxonomy" id="2949333"/>
    <lineage>
        <taxon>Bacteria</taxon>
        <taxon>Bacillati</taxon>
        <taxon>Bacillota</taxon>
        <taxon>Clostridia</taxon>
        <taxon>Lachnospirales</taxon>
        <taxon>Lachnospiraceae</taxon>
        <taxon>Ohessyouella</taxon>
    </lineage>
</organism>
<comment type="caution">
    <text evidence="2">The sequence shown here is derived from an EMBL/GenBank/DDBJ whole genome shotgun (WGS) entry which is preliminary data.</text>
</comment>
<dbReference type="Proteomes" id="UP001523565">
    <property type="component" value="Unassembled WGS sequence"/>
</dbReference>
<dbReference type="InterPro" id="IPR003797">
    <property type="entry name" value="DegV"/>
</dbReference>
<dbReference type="PROSITE" id="PS51482">
    <property type="entry name" value="DEGV"/>
    <property type="match status" value="1"/>
</dbReference>
<accession>A0ABT1EEN6</accession>
<dbReference type="InterPro" id="IPR050270">
    <property type="entry name" value="DegV_domain_contain"/>
</dbReference>
<dbReference type="Pfam" id="PF02645">
    <property type="entry name" value="DegV"/>
    <property type="match status" value="1"/>
</dbReference>
<dbReference type="Gene3D" id="3.40.50.10170">
    <property type="match status" value="1"/>
</dbReference>
<dbReference type="SUPFAM" id="SSF82549">
    <property type="entry name" value="DAK1/DegV-like"/>
    <property type="match status" value="1"/>
</dbReference>
<name>A0ABT1EEN6_9FIRM</name>
<keyword evidence="1" id="KW-0446">Lipid-binding</keyword>
<dbReference type="PANTHER" id="PTHR33434">
    <property type="entry name" value="DEGV DOMAIN-CONTAINING PROTEIN DR_1986-RELATED"/>
    <property type="match status" value="1"/>
</dbReference>
<dbReference type="InterPro" id="IPR043168">
    <property type="entry name" value="DegV_C"/>
</dbReference>
<dbReference type="PANTHER" id="PTHR33434:SF2">
    <property type="entry name" value="FATTY ACID-BINDING PROTEIN TM_1468"/>
    <property type="match status" value="1"/>
</dbReference>
<proteinExistence type="predicted"/>
<evidence type="ECO:0000256" key="1">
    <source>
        <dbReference type="ARBA" id="ARBA00023121"/>
    </source>
</evidence>
<evidence type="ECO:0000313" key="2">
    <source>
        <dbReference type="EMBL" id="MCP1109164.1"/>
    </source>
</evidence>
<sequence length="283" mass="31733">MDRIAIVTDSNSGITQQEAKEMGIFVVPMPFAIDEELFYEEISITREEFYEKQEADAEIFTSQPAVADIMDLWTEILKEFDYILHIPMSSGLSSSCQTALMLAEDFDNRVRVIDNHRISVTLKQSIFDGMKMIEEGRSIDEVEKTLIKERLEASIYIMVDTLKYLKKGGRVTAAGAAIGTVLKIKPVLQIQGSKLDAFAKARGRKNGKKIMLDAIEKDLHGRFRGQEVHMALAHTCSEEVAKEWQEEVEKRFPGYPLIMDPLSLSVTSHIGQGALAIACSKVI</sequence>